<dbReference type="PANTHER" id="PTHR42877">
    <property type="entry name" value="L-ORNITHINE N(5)-MONOOXYGENASE-RELATED"/>
    <property type="match status" value="1"/>
</dbReference>
<evidence type="ECO:0000256" key="2">
    <source>
        <dbReference type="ARBA" id="ARBA00022630"/>
    </source>
</evidence>
<organism evidence="5 6">
    <name type="scientific">Nocardioides perillae</name>
    <dbReference type="NCBI Taxonomy" id="1119534"/>
    <lineage>
        <taxon>Bacteria</taxon>
        <taxon>Bacillati</taxon>
        <taxon>Actinomycetota</taxon>
        <taxon>Actinomycetes</taxon>
        <taxon>Propionibacteriales</taxon>
        <taxon>Nocardioidaceae</taxon>
        <taxon>Nocardioides</taxon>
    </lineage>
</organism>
<dbReference type="Pfam" id="PF00743">
    <property type="entry name" value="FMO-like"/>
    <property type="match status" value="1"/>
</dbReference>
<dbReference type="InterPro" id="IPR051209">
    <property type="entry name" value="FAD-bind_Monooxygenase_sf"/>
</dbReference>
<keyword evidence="4" id="KW-0560">Oxidoreductase</keyword>
<dbReference type="GO" id="GO:0050661">
    <property type="term" value="F:NADP binding"/>
    <property type="evidence" value="ECO:0007669"/>
    <property type="project" value="InterPro"/>
</dbReference>
<evidence type="ECO:0000313" key="6">
    <source>
        <dbReference type="Proteomes" id="UP000544110"/>
    </source>
</evidence>
<dbReference type="Gene3D" id="3.50.50.60">
    <property type="entry name" value="FAD/NAD(P)-binding domain"/>
    <property type="match status" value="2"/>
</dbReference>
<dbReference type="InterPro" id="IPR036188">
    <property type="entry name" value="FAD/NAD-bd_sf"/>
</dbReference>
<dbReference type="SUPFAM" id="SSF51905">
    <property type="entry name" value="FAD/NAD(P)-binding domain"/>
    <property type="match status" value="1"/>
</dbReference>
<dbReference type="Proteomes" id="UP000544110">
    <property type="component" value="Unassembled WGS sequence"/>
</dbReference>
<keyword evidence="6" id="KW-1185">Reference proteome</keyword>
<name>A0A7Y9RUC7_9ACTN</name>
<dbReference type="GO" id="GO:0004499">
    <property type="term" value="F:N,N-dimethylaniline monooxygenase activity"/>
    <property type="evidence" value="ECO:0007669"/>
    <property type="project" value="InterPro"/>
</dbReference>
<accession>A0A7Y9RUC7</accession>
<dbReference type="PANTHER" id="PTHR42877:SF4">
    <property type="entry name" value="FAD_NAD(P)-BINDING DOMAIN-CONTAINING PROTEIN-RELATED"/>
    <property type="match status" value="1"/>
</dbReference>
<dbReference type="InterPro" id="IPR000960">
    <property type="entry name" value="Flavin_mOase"/>
</dbReference>
<dbReference type="PRINTS" id="PR00370">
    <property type="entry name" value="FMOXYGENASE"/>
</dbReference>
<keyword evidence="3" id="KW-0274">FAD</keyword>
<evidence type="ECO:0000256" key="3">
    <source>
        <dbReference type="ARBA" id="ARBA00022827"/>
    </source>
</evidence>
<comment type="caution">
    <text evidence="5">The sequence shown here is derived from an EMBL/GenBank/DDBJ whole genome shotgun (WGS) entry which is preliminary data.</text>
</comment>
<reference evidence="5 6" key="1">
    <citation type="submission" date="2020-07" db="EMBL/GenBank/DDBJ databases">
        <title>Sequencing the genomes of 1000 actinobacteria strains.</title>
        <authorList>
            <person name="Klenk H.-P."/>
        </authorList>
    </citation>
    <scope>NUCLEOTIDE SEQUENCE [LARGE SCALE GENOMIC DNA]</scope>
    <source>
        <strain evidence="5 6">DSM 24552</strain>
    </source>
</reference>
<comment type="similarity">
    <text evidence="1">Belongs to the FAD-binding monooxygenase family.</text>
</comment>
<sequence length="517" mass="56270">MDTPLRPAPRARDAAAGSRRAPRVLVVGAGFGGLTVLRALLQAGHTDVTVLERADEVGGVWRDNTYPGAACDVPSSLYSWSWAPHPSWPRRYSQQPDILDYVRGVAAAEGLLPHVRTGTAVRRAVFDEGSRTWQVTVETGGRTEVLEADVLVPAVGQLSQPVVPALPGLDDFAGPAFHSARWRHDVDLTGKRVAVVGTGASAIQFVPGIVDRVGAMTVFQRSAPYVVPKPDRAYTRLHGAAFRALPPTQAFGRGLTRAISEWLNRSFTHRSVLTPALRAAWEVTLLVQVRDRRLRRRLRPDYPIGCKRVLFSNDWYPALAREHVEVVTEPVAEVLPHGVRTADGREHAADVLVWGTGFAATRFLETLEVTGVGGADLHEVWGGKAHAHLGLAVPGFPQMFVVYGPHTNLGGSSIIQMLEAQAGYVVQVVDALAAGRVECLDVRPEVAEAFEAEMGSRLADSVWTQCSNWYNDGGTVSTNWPGLAREYEHRLARVSFTEYHDLPAQPAVPARTRETAS</sequence>
<dbReference type="InterPro" id="IPR020946">
    <property type="entry name" value="Flavin_mOase-like"/>
</dbReference>
<dbReference type="GO" id="GO:0050660">
    <property type="term" value="F:flavin adenine dinucleotide binding"/>
    <property type="evidence" value="ECO:0007669"/>
    <property type="project" value="InterPro"/>
</dbReference>
<evidence type="ECO:0000256" key="4">
    <source>
        <dbReference type="ARBA" id="ARBA00023002"/>
    </source>
</evidence>
<evidence type="ECO:0000313" key="5">
    <source>
        <dbReference type="EMBL" id="NYG55504.1"/>
    </source>
</evidence>
<keyword evidence="2" id="KW-0285">Flavoprotein</keyword>
<gene>
    <name evidence="5" type="ORF">BJ989_001808</name>
</gene>
<dbReference type="RefSeq" id="WP_179517934.1">
    <property type="nucleotide sequence ID" value="NZ_JACCAC010000001.1"/>
</dbReference>
<dbReference type="EMBL" id="JACCAC010000001">
    <property type="protein sequence ID" value="NYG55504.1"/>
    <property type="molecule type" value="Genomic_DNA"/>
</dbReference>
<evidence type="ECO:0000256" key="1">
    <source>
        <dbReference type="ARBA" id="ARBA00010139"/>
    </source>
</evidence>
<protein>
    <submittedName>
        <fullName evidence="5">Cation diffusion facilitator CzcD-associated flavoprotein CzcO</fullName>
    </submittedName>
</protein>
<proteinExistence type="inferred from homology"/>
<dbReference type="AlphaFoldDB" id="A0A7Y9RUC7"/>